<dbReference type="Gene3D" id="2.40.170.20">
    <property type="entry name" value="TonB-dependent receptor, beta-barrel domain"/>
    <property type="match status" value="1"/>
</dbReference>
<evidence type="ECO:0000256" key="2">
    <source>
        <dbReference type="ARBA" id="ARBA00009810"/>
    </source>
</evidence>
<dbReference type="GO" id="GO:0044718">
    <property type="term" value="P:siderophore transmembrane transport"/>
    <property type="evidence" value="ECO:0007669"/>
    <property type="project" value="TreeGrafter"/>
</dbReference>
<dbReference type="PANTHER" id="PTHR30069:SF41">
    <property type="entry name" value="HEME_HEMOPEXIN UTILIZATION PROTEIN C"/>
    <property type="match status" value="1"/>
</dbReference>
<evidence type="ECO:0000256" key="9">
    <source>
        <dbReference type="ARBA" id="ARBA00023237"/>
    </source>
</evidence>
<dbReference type="InterPro" id="IPR010917">
    <property type="entry name" value="TonB_rcpt_CS"/>
</dbReference>
<evidence type="ECO:0000256" key="12">
    <source>
        <dbReference type="RuleBase" id="RU003357"/>
    </source>
</evidence>
<gene>
    <name evidence="16" type="ORF">Q4494_16180</name>
</gene>
<feature type="signal peptide" evidence="13">
    <location>
        <begin position="1"/>
        <end position="18"/>
    </location>
</feature>
<organism evidence="16 17">
    <name type="scientific">Celeribacter halophilus</name>
    <dbReference type="NCBI Taxonomy" id="576117"/>
    <lineage>
        <taxon>Bacteria</taxon>
        <taxon>Pseudomonadati</taxon>
        <taxon>Pseudomonadota</taxon>
        <taxon>Alphaproteobacteria</taxon>
        <taxon>Rhodobacterales</taxon>
        <taxon>Roseobacteraceae</taxon>
        <taxon>Celeribacter</taxon>
    </lineage>
</organism>
<feature type="domain" description="TonB-dependent receptor-like beta-barrel" evidence="14">
    <location>
        <begin position="233"/>
        <end position="626"/>
    </location>
</feature>
<dbReference type="Proteomes" id="UP001169823">
    <property type="component" value="Unassembled WGS sequence"/>
</dbReference>
<keyword evidence="6 13" id="KW-0732">Signal</keyword>
<dbReference type="InterPro" id="IPR012910">
    <property type="entry name" value="Plug_dom"/>
</dbReference>
<name>A0AAW7XWF3_9RHOB</name>
<evidence type="ECO:0000256" key="6">
    <source>
        <dbReference type="ARBA" id="ARBA00022729"/>
    </source>
</evidence>
<keyword evidence="3 10" id="KW-0813">Transport</keyword>
<evidence type="ECO:0000313" key="17">
    <source>
        <dbReference type="Proteomes" id="UP001169823"/>
    </source>
</evidence>
<accession>A0AAW7XWF3</accession>
<comment type="similarity">
    <text evidence="2 10 12">Belongs to the TonB-dependent receptor family.</text>
</comment>
<dbReference type="GO" id="GO:0015344">
    <property type="term" value="F:siderophore uptake transmembrane transporter activity"/>
    <property type="evidence" value="ECO:0007669"/>
    <property type="project" value="TreeGrafter"/>
</dbReference>
<evidence type="ECO:0000256" key="3">
    <source>
        <dbReference type="ARBA" id="ARBA00022448"/>
    </source>
</evidence>
<dbReference type="Gene3D" id="2.170.130.10">
    <property type="entry name" value="TonB-dependent receptor, plug domain"/>
    <property type="match status" value="1"/>
</dbReference>
<proteinExistence type="inferred from homology"/>
<evidence type="ECO:0000256" key="1">
    <source>
        <dbReference type="ARBA" id="ARBA00004571"/>
    </source>
</evidence>
<reference evidence="16" key="1">
    <citation type="submission" date="2023-07" db="EMBL/GenBank/DDBJ databases">
        <title>Genome content predicts the carbon catabolic preferences of heterotrophic bacteria.</title>
        <authorList>
            <person name="Gralka M."/>
        </authorList>
    </citation>
    <scope>NUCLEOTIDE SEQUENCE</scope>
    <source>
        <strain evidence="16">I2M02</strain>
    </source>
</reference>
<protein>
    <submittedName>
        <fullName evidence="16">TonB-dependent receptor</fullName>
    </submittedName>
</protein>
<dbReference type="AlphaFoldDB" id="A0AAW7XWF3"/>
<evidence type="ECO:0000313" key="16">
    <source>
        <dbReference type="EMBL" id="MDO6458624.1"/>
    </source>
</evidence>
<dbReference type="InterPro" id="IPR000531">
    <property type="entry name" value="Beta-barrel_TonB"/>
</dbReference>
<keyword evidence="9 10" id="KW-0998">Cell outer membrane</keyword>
<evidence type="ECO:0000256" key="5">
    <source>
        <dbReference type="ARBA" id="ARBA00022692"/>
    </source>
</evidence>
<evidence type="ECO:0000259" key="14">
    <source>
        <dbReference type="Pfam" id="PF00593"/>
    </source>
</evidence>
<dbReference type="InterPro" id="IPR036942">
    <property type="entry name" value="Beta-barrel_TonB_sf"/>
</dbReference>
<evidence type="ECO:0000256" key="4">
    <source>
        <dbReference type="ARBA" id="ARBA00022452"/>
    </source>
</evidence>
<feature type="chain" id="PRO_5043801635" evidence="13">
    <location>
        <begin position="19"/>
        <end position="661"/>
    </location>
</feature>
<sequence>MKISRFMALCGVSYVAFASAGFAQEVYELDMINVSLVDEGQENVEATGGAVISEEDIEALSPQNVSELFARESAVTVAGGAGPAKRIYVFGMEQSNLAVTIDGAPQAGTSWHHTGSSVFDPAFLKSVEVEAGAAAADSGFAAAAGAVSYETVSAYDLLDEGDNIGGRASLSYGDNGQGVAGSLAGFGAYNGFDWLFMVSKQDGDNYETGDGDEVLGSAPAAGGILAKVGYEFDTHRIELNYAHDEDKEDRTVKMNLDLSAADRADATALEPMEVTRDTVSLKYTTTAPTDSWDPEVFLYVSQNDYWRPDYDLQSDTNGDMDLQEDQFGGKIENVFTLDAGSITAGVDFNEHDYSVDAYGDNGAGVRNLSTTQLGAYAQARLEFGRFDISTGARYDFHRFEDWNGERFSDSGASANATVSYKVVDGVELFAGASETWLGYNVGEYAYLHARTEPYYTDPDFETAKSRNVKVGLNADFGAFQGGVTYFKTRIEGLSDYTRVATTEYENGYLTNDGDYESEGYTLNAAYSWGTGRVGVNYTNVDVSHDGDDIDPGNSVFTPVGDTAALYVDQEFAEYNLKVGGTVEWAGSIDYPDSFEPQDAYTVVNAYAEWQPQTLSGTTLRLGVDNLFDETYYERSSYGNGELATAIYAPGRTISLTATLDF</sequence>
<comment type="subcellular location">
    <subcellularLocation>
        <location evidence="1 10">Cell outer membrane</location>
        <topology evidence="1 10">Multi-pass membrane protein</topology>
    </subcellularLocation>
</comment>
<dbReference type="RefSeq" id="WP_303485353.1">
    <property type="nucleotide sequence ID" value="NZ_JAUOPJ010000016.1"/>
</dbReference>
<evidence type="ECO:0000256" key="7">
    <source>
        <dbReference type="ARBA" id="ARBA00023077"/>
    </source>
</evidence>
<evidence type="ECO:0000259" key="15">
    <source>
        <dbReference type="Pfam" id="PF07715"/>
    </source>
</evidence>
<dbReference type="InterPro" id="IPR039426">
    <property type="entry name" value="TonB-dep_rcpt-like"/>
</dbReference>
<dbReference type="InterPro" id="IPR037066">
    <property type="entry name" value="Plug_dom_sf"/>
</dbReference>
<comment type="caution">
    <text evidence="16">The sequence shown here is derived from an EMBL/GenBank/DDBJ whole genome shotgun (WGS) entry which is preliminary data.</text>
</comment>
<dbReference type="PANTHER" id="PTHR30069">
    <property type="entry name" value="TONB-DEPENDENT OUTER MEMBRANE RECEPTOR"/>
    <property type="match status" value="1"/>
</dbReference>
<dbReference type="Pfam" id="PF07715">
    <property type="entry name" value="Plug"/>
    <property type="match status" value="1"/>
</dbReference>
<dbReference type="SUPFAM" id="SSF56935">
    <property type="entry name" value="Porins"/>
    <property type="match status" value="1"/>
</dbReference>
<keyword evidence="5 10" id="KW-0812">Transmembrane</keyword>
<dbReference type="GO" id="GO:0009279">
    <property type="term" value="C:cell outer membrane"/>
    <property type="evidence" value="ECO:0007669"/>
    <property type="project" value="UniProtKB-SubCell"/>
</dbReference>
<keyword evidence="4 10" id="KW-1134">Transmembrane beta strand</keyword>
<keyword evidence="8 10" id="KW-0472">Membrane</keyword>
<dbReference type="Pfam" id="PF00593">
    <property type="entry name" value="TonB_dep_Rec_b-barrel"/>
    <property type="match status" value="1"/>
</dbReference>
<dbReference type="EMBL" id="JAUOPJ010000016">
    <property type="protein sequence ID" value="MDO6458624.1"/>
    <property type="molecule type" value="Genomic_DNA"/>
</dbReference>
<feature type="domain" description="TonB-dependent receptor plug" evidence="15">
    <location>
        <begin position="51"/>
        <end position="146"/>
    </location>
</feature>
<feature type="short sequence motif" description="TonB C-terminal box" evidence="11">
    <location>
        <begin position="644"/>
        <end position="661"/>
    </location>
</feature>
<dbReference type="PROSITE" id="PS01156">
    <property type="entry name" value="TONB_DEPENDENT_REC_2"/>
    <property type="match status" value="1"/>
</dbReference>
<keyword evidence="7 12" id="KW-0798">TonB box</keyword>
<evidence type="ECO:0000256" key="10">
    <source>
        <dbReference type="PROSITE-ProRule" id="PRU01360"/>
    </source>
</evidence>
<evidence type="ECO:0000256" key="13">
    <source>
        <dbReference type="SAM" id="SignalP"/>
    </source>
</evidence>
<evidence type="ECO:0000256" key="8">
    <source>
        <dbReference type="ARBA" id="ARBA00023136"/>
    </source>
</evidence>
<evidence type="ECO:0000256" key="11">
    <source>
        <dbReference type="PROSITE-ProRule" id="PRU10144"/>
    </source>
</evidence>
<keyword evidence="16" id="KW-0675">Receptor</keyword>
<dbReference type="PROSITE" id="PS52016">
    <property type="entry name" value="TONB_DEPENDENT_REC_3"/>
    <property type="match status" value="1"/>
</dbReference>